<dbReference type="NCBIfam" id="TIGR00197">
    <property type="entry name" value="yjeF_nterm"/>
    <property type="match status" value="1"/>
</dbReference>
<evidence type="ECO:0000256" key="4">
    <source>
        <dbReference type="ARBA" id="ARBA00009524"/>
    </source>
</evidence>
<evidence type="ECO:0000313" key="22">
    <source>
        <dbReference type="EMBL" id="MEC3860074.1"/>
    </source>
</evidence>
<evidence type="ECO:0000256" key="9">
    <source>
        <dbReference type="ARBA" id="ARBA00022958"/>
    </source>
</evidence>
<feature type="binding site" evidence="17">
    <location>
        <position position="399"/>
    </location>
    <ligand>
        <name>(6S)-NADPHX</name>
        <dbReference type="ChEBI" id="CHEBI:64076"/>
    </ligand>
</feature>
<feature type="binding site" evidence="17">
    <location>
        <begin position="444"/>
        <end position="448"/>
    </location>
    <ligand>
        <name>AMP</name>
        <dbReference type="ChEBI" id="CHEBI:456215"/>
    </ligand>
</feature>
<dbReference type="PANTHER" id="PTHR12592">
    <property type="entry name" value="ATP-DEPENDENT (S)-NAD(P)H-HYDRATE DEHYDRATASE FAMILY MEMBER"/>
    <property type="match status" value="1"/>
</dbReference>
<feature type="domain" description="YjeF C-terminal" evidence="20">
    <location>
        <begin position="251"/>
        <end position="532"/>
    </location>
</feature>
<dbReference type="InterPro" id="IPR030677">
    <property type="entry name" value="Nnr"/>
</dbReference>
<comment type="caution">
    <text evidence="18">Lacks conserved residue(s) required for the propagation of feature annotation.</text>
</comment>
<dbReference type="EC" id="5.1.99.6" evidence="19"/>
<feature type="binding site" evidence="17">
    <location>
        <position position="286"/>
    </location>
    <ligand>
        <name>(6S)-NADPHX</name>
        <dbReference type="ChEBI" id="CHEBI:64076"/>
    </ligand>
</feature>
<comment type="catalytic activity">
    <reaction evidence="2 18 19">
        <text>(6R)-NADPHX = (6S)-NADPHX</text>
        <dbReference type="Rhea" id="RHEA:32227"/>
        <dbReference type="ChEBI" id="CHEBI:64076"/>
        <dbReference type="ChEBI" id="CHEBI:64077"/>
        <dbReference type="EC" id="5.1.99.6"/>
    </reaction>
</comment>
<proteinExistence type="inferred from homology"/>
<dbReference type="Pfam" id="PF01256">
    <property type="entry name" value="Carb_kinase"/>
    <property type="match status" value="1"/>
</dbReference>
<keyword evidence="9 18" id="KW-0630">Potassium</keyword>
<comment type="cofactor">
    <cofactor evidence="18 19">
        <name>K(+)</name>
        <dbReference type="ChEBI" id="CHEBI:29103"/>
    </cofactor>
    <text evidence="18 19">Binds 1 potassium ion per subunit.</text>
</comment>
<evidence type="ECO:0000256" key="8">
    <source>
        <dbReference type="ARBA" id="ARBA00022857"/>
    </source>
</evidence>
<protein>
    <recommendedName>
        <fullName evidence="19">Bifunctional NAD(P)H-hydrate repair enzyme</fullName>
    </recommendedName>
    <alternativeName>
        <fullName evidence="19">Nicotinamide nucleotide repair protein</fullName>
    </alternativeName>
    <domain>
        <recommendedName>
            <fullName evidence="19">ADP-dependent (S)-NAD(P)H-hydrate dehydratase</fullName>
            <ecNumber evidence="19">4.2.1.136</ecNumber>
        </recommendedName>
        <alternativeName>
            <fullName evidence="19">ADP-dependent NAD(P)HX dehydratase</fullName>
        </alternativeName>
    </domain>
    <domain>
        <recommendedName>
            <fullName evidence="19">NAD(P)H-hydrate epimerase</fullName>
            <ecNumber evidence="19">5.1.99.6</ecNumber>
        </recommendedName>
    </domain>
</protein>
<dbReference type="Gene3D" id="3.40.1190.20">
    <property type="match status" value="1"/>
</dbReference>
<feature type="binding site" evidence="18">
    <location>
        <position position="171"/>
    </location>
    <ligand>
        <name>K(+)</name>
        <dbReference type="ChEBI" id="CHEBI:29103"/>
    </ligand>
</feature>
<dbReference type="EC" id="4.2.1.136" evidence="19"/>
<keyword evidence="7 17" id="KW-0067">ATP-binding</keyword>
<comment type="similarity">
    <text evidence="18">Belongs to the NnrE/AIBP family.</text>
</comment>
<comment type="cofactor">
    <cofactor evidence="17">
        <name>Mg(2+)</name>
        <dbReference type="ChEBI" id="CHEBI:18420"/>
    </cofactor>
</comment>
<organism evidence="22 23">
    <name type="scientific">Mesobacterium hydrothermale</name>
    <dbReference type="NCBI Taxonomy" id="3111907"/>
    <lineage>
        <taxon>Bacteria</taxon>
        <taxon>Pseudomonadati</taxon>
        <taxon>Pseudomonadota</taxon>
        <taxon>Alphaproteobacteria</taxon>
        <taxon>Rhodobacterales</taxon>
        <taxon>Roseobacteraceae</taxon>
        <taxon>Mesobacterium</taxon>
    </lineage>
</organism>
<evidence type="ECO:0000256" key="11">
    <source>
        <dbReference type="ARBA" id="ARBA00023235"/>
    </source>
</evidence>
<dbReference type="SUPFAM" id="SSF53613">
    <property type="entry name" value="Ribokinase-like"/>
    <property type="match status" value="1"/>
</dbReference>
<dbReference type="HAMAP" id="MF_01966">
    <property type="entry name" value="NADHX_epimerase"/>
    <property type="match status" value="1"/>
</dbReference>
<evidence type="ECO:0000256" key="14">
    <source>
        <dbReference type="ARBA" id="ARBA00025153"/>
    </source>
</evidence>
<dbReference type="PROSITE" id="PS01050">
    <property type="entry name" value="YJEF_C_2"/>
    <property type="match status" value="1"/>
</dbReference>
<keyword evidence="6 17" id="KW-0547">Nucleotide-binding</keyword>
<gene>
    <name evidence="18" type="primary">nnrE</name>
    <name evidence="17" type="synonym">nnrD</name>
    <name evidence="22" type="ORF">VK792_02140</name>
</gene>
<dbReference type="Pfam" id="PF03853">
    <property type="entry name" value="YjeF_N"/>
    <property type="match status" value="1"/>
</dbReference>
<keyword evidence="10 17" id="KW-0520">NAD</keyword>
<comment type="caution">
    <text evidence="22">The sequence shown here is derived from an EMBL/GenBank/DDBJ whole genome shotgun (WGS) entry which is preliminary data.</text>
</comment>
<feature type="domain" description="YjeF N-terminal" evidence="21">
    <location>
        <begin position="10"/>
        <end position="245"/>
    </location>
</feature>
<evidence type="ECO:0000256" key="10">
    <source>
        <dbReference type="ARBA" id="ARBA00023027"/>
    </source>
</evidence>
<comment type="catalytic activity">
    <reaction evidence="15 17 19">
        <text>(6S)-NADHX + ADP = AMP + phosphate + NADH + H(+)</text>
        <dbReference type="Rhea" id="RHEA:32223"/>
        <dbReference type="ChEBI" id="CHEBI:15378"/>
        <dbReference type="ChEBI" id="CHEBI:43474"/>
        <dbReference type="ChEBI" id="CHEBI:57945"/>
        <dbReference type="ChEBI" id="CHEBI:64074"/>
        <dbReference type="ChEBI" id="CHEBI:456215"/>
        <dbReference type="ChEBI" id="CHEBI:456216"/>
        <dbReference type="EC" id="4.2.1.136"/>
    </reaction>
</comment>
<accession>A0ABU6HC98</accession>
<evidence type="ECO:0000256" key="3">
    <source>
        <dbReference type="ARBA" id="ARBA00006001"/>
    </source>
</evidence>
<comment type="catalytic activity">
    <reaction evidence="16 17 19">
        <text>(6S)-NADPHX + ADP = AMP + phosphate + NADPH + H(+)</text>
        <dbReference type="Rhea" id="RHEA:32235"/>
        <dbReference type="ChEBI" id="CHEBI:15378"/>
        <dbReference type="ChEBI" id="CHEBI:43474"/>
        <dbReference type="ChEBI" id="CHEBI:57783"/>
        <dbReference type="ChEBI" id="CHEBI:64076"/>
        <dbReference type="ChEBI" id="CHEBI:456215"/>
        <dbReference type="ChEBI" id="CHEBI:456216"/>
        <dbReference type="EC" id="4.2.1.136"/>
    </reaction>
</comment>
<evidence type="ECO:0000256" key="7">
    <source>
        <dbReference type="ARBA" id="ARBA00022840"/>
    </source>
</evidence>
<keyword evidence="23" id="KW-1185">Reference proteome</keyword>
<evidence type="ECO:0000256" key="17">
    <source>
        <dbReference type="HAMAP-Rule" id="MF_01965"/>
    </source>
</evidence>
<dbReference type="InterPro" id="IPR004443">
    <property type="entry name" value="YjeF_N_dom"/>
</dbReference>
<dbReference type="Gene3D" id="3.40.50.10260">
    <property type="entry name" value="YjeF N-terminal domain"/>
    <property type="match status" value="1"/>
</dbReference>
<feature type="binding site" evidence="17">
    <location>
        <position position="349"/>
    </location>
    <ligand>
        <name>(6S)-NADPHX</name>
        <dbReference type="ChEBI" id="CHEBI:64076"/>
    </ligand>
</feature>
<dbReference type="InterPro" id="IPR017953">
    <property type="entry name" value="Carbohydrate_kinase_pred_CS"/>
</dbReference>
<dbReference type="EMBL" id="JAYLLH010000002">
    <property type="protein sequence ID" value="MEC3860074.1"/>
    <property type="molecule type" value="Genomic_DNA"/>
</dbReference>
<dbReference type="SUPFAM" id="SSF64153">
    <property type="entry name" value="YjeF N-terminal domain-like"/>
    <property type="match status" value="1"/>
</dbReference>
<comment type="function">
    <text evidence="14 19">Bifunctional enzyme that catalyzes the epimerization of the S- and R-forms of NAD(P)HX and the dehydration of the S-form of NAD(P)HX at the expense of ADP, which is converted to AMP. This allows the repair of both epimers of NAD(P)HX, a damaged form of NAD(P)H that is a result of enzymatic or heat-dependent hydration.</text>
</comment>
<comment type="similarity">
    <text evidence="17">Belongs to the NnrD/CARKD family.</text>
</comment>
<dbReference type="NCBIfam" id="TIGR00196">
    <property type="entry name" value="yjeF_cterm"/>
    <property type="match status" value="1"/>
</dbReference>
<dbReference type="HAMAP" id="MF_01965">
    <property type="entry name" value="NADHX_dehydratase"/>
    <property type="match status" value="1"/>
</dbReference>
<evidence type="ECO:0000259" key="20">
    <source>
        <dbReference type="PROSITE" id="PS51383"/>
    </source>
</evidence>
<evidence type="ECO:0000313" key="23">
    <source>
        <dbReference type="Proteomes" id="UP001348149"/>
    </source>
</evidence>
<evidence type="ECO:0000256" key="12">
    <source>
        <dbReference type="ARBA" id="ARBA00023239"/>
    </source>
</evidence>
<evidence type="ECO:0000256" key="13">
    <source>
        <dbReference type="ARBA" id="ARBA00023268"/>
    </source>
</evidence>
<evidence type="ECO:0000256" key="1">
    <source>
        <dbReference type="ARBA" id="ARBA00000013"/>
    </source>
</evidence>
<evidence type="ECO:0000256" key="15">
    <source>
        <dbReference type="ARBA" id="ARBA00048238"/>
    </source>
</evidence>
<comment type="catalytic activity">
    <reaction evidence="1 18 19">
        <text>(6R)-NADHX = (6S)-NADHX</text>
        <dbReference type="Rhea" id="RHEA:32215"/>
        <dbReference type="ChEBI" id="CHEBI:64074"/>
        <dbReference type="ChEBI" id="CHEBI:64075"/>
        <dbReference type="EC" id="5.1.99.6"/>
    </reaction>
</comment>
<feature type="binding site" evidence="18">
    <location>
        <begin position="135"/>
        <end position="141"/>
    </location>
    <ligand>
        <name>(6S)-NADPHX</name>
        <dbReference type="ChEBI" id="CHEBI:64076"/>
    </ligand>
</feature>
<evidence type="ECO:0000256" key="18">
    <source>
        <dbReference type="HAMAP-Rule" id="MF_01966"/>
    </source>
</evidence>
<keyword evidence="5 18" id="KW-0479">Metal-binding</keyword>
<dbReference type="PANTHER" id="PTHR12592:SF0">
    <property type="entry name" value="ATP-DEPENDENT (S)-NAD(P)H-HYDRATE DEHYDRATASE"/>
    <property type="match status" value="1"/>
</dbReference>
<evidence type="ECO:0000259" key="21">
    <source>
        <dbReference type="PROSITE" id="PS51385"/>
    </source>
</evidence>
<feature type="binding site" evidence="17">
    <location>
        <position position="478"/>
    </location>
    <ligand>
        <name>(6S)-NADPHX</name>
        <dbReference type="ChEBI" id="CHEBI:64076"/>
    </ligand>
</feature>
<keyword evidence="8 17" id="KW-0521">NADP</keyword>
<dbReference type="InterPro" id="IPR000631">
    <property type="entry name" value="CARKD"/>
</dbReference>
<evidence type="ECO:0000256" key="19">
    <source>
        <dbReference type="PIRNR" id="PIRNR017184"/>
    </source>
</evidence>
<comment type="similarity">
    <text evidence="4 19">In the C-terminal section; belongs to the NnrD/CARKD family.</text>
</comment>
<dbReference type="RefSeq" id="WP_326295701.1">
    <property type="nucleotide sequence ID" value="NZ_JAYLLH010000002.1"/>
</dbReference>
<dbReference type="InterPro" id="IPR029056">
    <property type="entry name" value="Ribokinase-like"/>
</dbReference>
<dbReference type="PIRSF" id="PIRSF017184">
    <property type="entry name" value="Nnr"/>
    <property type="match status" value="1"/>
</dbReference>
<comment type="function">
    <text evidence="17">Catalyzes the dehydration of the S-form of NAD(P)HX at the expense of ADP, which is converted to AMP. Together with NAD(P)HX epimerase, which catalyzes the epimerization of the S- and R-forms, the enzyme allows the repair of both epimers of NAD(P)HX, a damaged form of NAD(P)H that is a result of enzymatic or heat-dependent hydration.</text>
</comment>
<evidence type="ECO:0000256" key="16">
    <source>
        <dbReference type="ARBA" id="ARBA00049209"/>
    </source>
</evidence>
<comment type="function">
    <text evidence="18">Catalyzes the epimerization of the S- and R-forms of NAD(P)HX, a damaged form of NAD(P)H that is a result of enzymatic or heat-dependent hydration. This is a prerequisite for the S-specific NAD(P)H-hydrate dehydratase to allow the repair of both epimers of NAD(P)HX.</text>
</comment>
<keyword evidence="13" id="KW-0511">Multifunctional enzyme</keyword>
<evidence type="ECO:0000256" key="2">
    <source>
        <dbReference type="ARBA" id="ARBA00000909"/>
    </source>
</evidence>
<sequence>MSELLTAAQMRALEQRAMASGDVTGAELMSRAGEGVVAAIFETWPDLQQGARRAVVLCGPGNNGGDGYVIARVLAERGWTVSAFVLGDPSKLPPDARANHDLWLTCAPFADVKPIDTLSRTDCVAADLLIDALFGTGLNRALDNDLHAALWQALDGDTPVVDRVVAVDVPSGLCADSGRLLGRDGLRTSSSWDDGAGSLGTGHALAADLTVTFHAPRLGHVLQDGPRLCGRVVVKDIGLPDLSRSDLVYARLVAAPVHVARKGCFAHKFDHGHAVVLSGGAGRSGAARLSARAALRIGAGLVTLAVPPAAATEVASQITAEMLRVVPDADALFDLLGDDRITALCLGPGLGLGREAAALVRRTLSENRGTVLDADALTLLARMDDAWRLLHRRCVLTPHGGEFARLFPDIAESLAARPQTGPAMSRVDAVRAAARRAGCTVLLKGPDTVIAGPDGGVAVHDASHDRAAPWLATAGAGDVLAGVITGLLARGMTPFKAAKAGVWVHTEAARSFGPGLVATDLPDAIPRVLRELAEG</sequence>
<evidence type="ECO:0000256" key="5">
    <source>
        <dbReference type="ARBA" id="ARBA00022723"/>
    </source>
</evidence>
<feature type="binding site" evidence="18">
    <location>
        <begin position="62"/>
        <end position="66"/>
    </location>
    <ligand>
        <name>(6S)-NADPHX</name>
        <dbReference type="ChEBI" id="CHEBI:64076"/>
    </ligand>
</feature>
<dbReference type="CDD" id="cd01171">
    <property type="entry name" value="YXKO-related"/>
    <property type="match status" value="1"/>
</dbReference>
<dbReference type="PROSITE" id="PS51383">
    <property type="entry name" value="YJEF_C_3"/>
    <property type="match status" value="1"/>
</dbReference>
<feature type="binding site" evidence="18">
    <location>
        <position position="168"/>
    </location>
    <ligand>
        <name>(6S)-NADPHX</name>
        <dbReference type="ChEBI" id="CHEBI:64076"/>
    </ligand>
</feature>
<comment type="subunit">
    <text evidence="17">Homotetramer.</text>
</comment>
<keyword evidence="11 18" id="KW-0413">Isomerase</keyword>
<feature type="binding site" evidence="18">
    <location>
        <position position="63"/>
    </location>
    <ligand>
        <name>K(+)</name>
        <dbReference type="ChEBI" id="CHEBI:29103"/>
    </ligand>
</feature>
<dbReference type="Proteomes" id="UP001348149">
    <property type="component" value="Unassembled WGS sequence"/>
</dbReference>
<keyword evidence="12 17" id="KW-0456">Lyase</keyword>
<comment type="similarity">
    <text evidence="3 19">In the N-terminal section; belongs to the NnrE/AIBP family.</text>
</comment>
<feature type="binding site" evidence="18">
    <location>
        <position position="131"/>
    </location>
    <ligand>
        <name>K(+)</name>
        <dbReference type="ChEBI" id="CHEBI:29103"/>
    </ligand>
</feature>
<dbReference type="PROSITE" id="PS51385">
    <property type="entry name" value="YJEF_N"/>
    <property type="match status" value="1"/>
</dbReference>
<feature type="binding site" evidence="17">
    <location>
        <position position="477"/>
    </location>
    <ligand>
        <name>AMP</name>
        <dbReference type="ChEBI" id="CHEBI:456215"/>
    </ligand>
</feature>
<reference evidence="22 23" key="1">
    <citation type="submission" date="2024-01" db="EMBL/GenBank/DDBJ databases">
        <title>Mesobacterium rodlantinim sp. nov., isolated from shallow sea hydrothermal systems off Kueishantao Island.</title>
        <authorList>
            <person name="Su Z."/>
            <person name="Tang K."/>
        </authorList>
    </citation>
    <scope>NUCLEOTIDE SEQUENCE [LARGE SCALE GENOMIC DNA]</scope>
    <source>
        <strain evidence="22 23">TK19101</strain>
    </source>
</reference>
<evidence type="ECO:0000256" key="6">
    <source>
        <dbReference type="ARBA" id="ARBA00022741"/>
    </source>
</evidence>
<dbReference type="InterPro" id="IPR036652">
    <property type="entry name" value="YjeF_N_dom_sf"/>
</dbReference>
<name>A0ABU6HC98_9RHOB</name>